<dbReference type="GO" id="GO:0043565">
    <property type="term" value="F:sequence-specific DNA binding"/>
    <property type="evidence" value="ECO:0007669"/>
    <property type="project" value="InterPro"/>
</dbReference>
<dbReference type="OrthoDB" id="121508at2"/>
<dbReference type="PANTHER" id="PTHR46796">
    <property type="entry name" value="HTH-TYPE TRANSCRIPTIONAL ACTIVATOR RHAS-RELATED"/>
    <property type="match status" value="1"/>
</dbReference>
<evidence type="ECO:0000313" key="6">
    <source>
        <dbReference type="Proteomes" id="UP000031518"/>
    </source>
</evidence>
<dbReference type="GO" id="GO:0003700">
    <property type="term" value="F:DNA-binding transcription factor activity"/>
    <property type="evidence" value="ECO:0007669"/>
    <property type="project" value="InterPro"/>
</dbReference>
<dbReference type="SUPFAM" id="SSF51215">
    <property type="entry name" value="Regulatory protein AraC"/>
    <property type="match status" value="1"/>
</dbReference>
<dbReference type="AlphaFoldDB" id="A0A0B6WXI4"/>
<sequence length="286" mass="31992">MPHRHTNSSERILVHPDYTLHYRQRCHLNWHSEARSHYMILALLDGSWRFAVSNDKGTMRGGDALLVLPNEPLSLRGDEASFVLFSLSPTLVLDCAVRIGFARSDAFVSFHTNLIGGDAKLIRLARDVAEELATDERGKDVVASALVEQVMVHLLRRYARVRRADELELTRAGLIDRRLRRAVELMYAQLDRELSLEEMAAAAYLSPFHFARLFKKATGTTPHAYLAALRLARAETLLAQTDLSITEIAGRVGYSSPSHFAKAFRRATGLSPRVFRAALIKGNSDG</sequence>
<accession>A0A0B6WXI4</accession>
<name>A0A0B6WXI4_9BACT</name>
<dbReference type="STRING" id="454194.PYK22_01987"/>
<dbReference type="Proteomes" id="UP000031518">
    <property type="component" value="Unassembled WGS sequence"/>
</dbReference>
<reference evidence="5 6" key="1">
    <citation type="submission" date="2013-12" db="EMBL/GenBank/DDBJ databases">
        <authorList>
            <person name="Stott M."/>
        </authorList>
    </citation>
    <scope>NUCLEOTIDE SEQUENCE [LARGE SCALE GENOMIC DNA]</scope>
    <source>
        <strain evidence="5 6">K22</strain>
    </source>
</reference>
<keyword evidence="1" id="KW-0805">Transcription regulation</keyword>
<feature type="domain" description="HTH araC/xylS-type" evidence="4">
    <location>
        <begin position="180"/>
        <end position="278"/>
    </location>
</feature>
<evidence type="ECO:0000256" key="1">
    <source>
        <dbReference type="ARBA" id="ARBA00023015"/>
    </source>
</evidence>
<dbReference type="RefSeq" id="WP_060635539.1">
    <property type="nucleotide sequence ID" value="NZ_CBXV010000007.1"/>
</dbReference>
<dbReference type="InterPro" id="IPR050204">
    <property type="entry name" value="AraC_XylS_family_regulators"/>
</dbReference>
<protein>
    <submittedName>
        <fullName evidence="5">Transcriptional regulator containing an amidase domain and an AraC-type DNA-binding HTH domain</fullName>
    </submittedName>
</protein>
<keyword evidence="2 5" id="KW-0238">DNA-binding</keyword>
<proteinExistence type="predicted"/>
<dbReference type="InterPro" id="IPR009057">
    <property type="entry name" value="Homeodomain-like_sf"/>
</dbReference>
<dbReference type="PRINTS" id="PR00032">
    <property type="entry name" value="HTHARAC"/>
</dbReference>
<organism evidence="5 6">
    <name type="scientific">Pyrinomonas methylaliphatogenes</name>
    <dbReference type="NCBI Taxonomy" id="454194"/>
    <lineage>
        <taxon>Bacteria</taxon>
        <taxon>Pseudomonadati</taxon>
        <taxon>Acidobacteriota</taxon>
        <taxon>Blastocatellia</taxon>
        <taxon>Blastocatellales</taxon>
        <taxon>Pyrinomonadaceae</taxon>
        <taxon>Pyrinomonas</taxon>
    </lineage>
</organism>
<dbReference type="SMART" id="SM00342">
    <property type="entry name" value="HTH_ARAC"/>
    <property type="match status" value="1"/>
</dbReference>
<evidence type="ECO:0000256" key="2">
    <source>
        <dbReference type="ARBA" id="ARBA00023125"/>
    </source>
</evidence>
<dbReference type="PROSITE" id="PS01124">
    <property type="entry name" value="HTH_ARAC_FAMILY_2"/>
    <property type="match status" value="1"/>
</dbReference>
<gene>
    <name evidence="5" type="ORF">PYK22_01987</name>
</gene>
<keyword evidence="3" id="KW-0804">Transcription</keyword>
<evidence type="ECO:0000259" key="4">
    <source>
        <dbReference type="PROSITE" id="PS01124"/>
    </source>
</evidence>
<dbReference type="InterPro" id="IPR020449">
    <property type="entry name" value="Tscrpt_reg_AraC-type_HTH"/>
</dbReference>
<keyword evidence="6" id="KW-1185">Reference proteome</keyword>
<dbReference type="InterPro" id="IPR037923">
    <property type="entry name" value="HTH-like"/>
</dbReference>
<dbReference type="SUPFAM" id="SSF46689">
    <property type="entry name" value="Homeodomain-like"/>
    <property type="match status" value="2"/>
</dbReference>
<dbReference type="Gene3D" id="1.10.10.60">
    <property type="entry name" value="Homeodomain-like"/>
    <property type="match status" value="2"/>
</dbReference>
<evidence type="ECO:0000256" key="3">
    <source>
        <dbReference type="ARBA" id="ARBA00023163"/>
    </source>
</evidence>
<evidence type="ECO:0000313" key="5">
    <source>
        <dbReference type="EMBL" id="CDM65978.1"/>
    </source>
</evidence>
<dbReference type="InterPro" id="IPR018060">
    <property type="entry name" value="HTH_AraC"/>
</dbReference>
<dbReference type="Pfam" id="PF12833">
    <property type="entry name" value="HTH_18"/>
    <property type="match status" value="1"/>
</dbReference>
<reference evidence="5 6" key="2">
    <citation type="submission" date="2015-01" db="EMBL/GenBank/DDBJ databases">
        <title>Complete genome sequence of Pyrinomonas methylaliphatogenes type strain K22T.</title>
        <authorList>
            <person name="Lee K.C.Y."/>
            <person name="Power J.F."/>
            <person name="Dunfield P.F."/>
            <person name="Morgan X.C."/>
            <person name="Huttenhower C."/>
            <person name="Stott M.B."/>
        </authorList>
    </citation>
    <scope>NUCLEOTIDE SEQUENCE [LARGE SCALE GENOMIC DNA]</scope>
    <source>
        <strain evidence="5 6">K22</strain>
    </source>
</reference>
<dbReference type="EMBL" id="CBXV010000007">
    <property type="protein sequence ID" value="CDM65978.1"/>
    <property type="molecule type" value="Genomic_DNA"/>
</dbReference>